<gene>
    <name evidence="7" type="ORF">V5E97_24575</name>
</gene>
<dbReference type="InterPro" id="IPR011042">
    <property type="entry name" value="6-blade_b-propeller_TolB-like"/>
</dbReference>
<dbReference type="InterPro" id="IPR011989">
    <property type="entry name" value="ARM-like"/>
</dbReference>
<evidence type="ECO:0000256" key="2">
    <source>
        <dbReference type="ARBA" id="ARBA00022723"/>
    </source>
</evidence>
<dbReference type="GO" id="GO:0020037">
    <property type="term" value="F:heme binding"/>
    <property type="evidence" value="ECO:0007669"/>
    <property type="project" value="InterPro"/>
</dbReference>
<keyword evidence="1 4" id="KW-0349">Heme</keyword>
<evidence type="ECO:0000256" key="1">
    <source>
        <dbReference type="ARBA" id="ARBA00022617"/>
    </source>
</evidence>
<dbReference type="PANTHER" id="PTHR33546:SF1">
    <property type="entry name" value="LARGE, MULTIFUNCTIONAL SECRETED PROTEIN"/>
    <property type="match status" value="1"/>
</dbReference>
<feature type="region of interest" description="Disordered" evidence="5">
    <location>
        <begin position="357"/>
        <end position="376"/>
    </location>
</feature>
<dbReference type="NCBIfam" id="TIGR02603">
    <property type="entry name" value="CxxCH_TIGR02603"/>
    <property type="match status" value="1"/>
</dbReference>
<dbReference type="SMART" id="SM00567">
    <property type="entry name" value="EZ_HEAT"/>
    <property type="match status" value="3"/>
</dbReference>
<dbReference type="InterPro" id="IPR013427">
    <property type="entry name" value="Haem-bd_dom_put"/>
</dbReference>
<dbReference type="EMBL" id="CP155447">
    <property type="protein sequence ID" value="XBH01518.1"/>
    <property type="molecule type" value="Genomic_DNA"/>
</dbReference>
<dbReference type="PROSITE" id="PS51007">
    <property type="entry name" value="CYTC"/>
    <property type="match status" value="1"/>
</dbReference>
<keyword evidence="2 4" id="KW-0479">Metal-binding</keyword>
<dbReference type="Pfam" id="PF23500">
    <property type="entry name" value="DUF7133"/>
    <property type="match status" value="1"/>
</dbReference>
<dbReference type="AlphaFoldDB" id="A0AAU7C8S3"/>
<evidence type="ECO:0000256" key="3">
    <source>
        <dbReference type="ARBA" id="ARBA00023004"/>
    </source>
</evidence>
<evidence type="ECO:0000259" key="6">
    <source>
        <dbReference type="PROSITE" id="PS51007"/>
    </source>
</evidence>
<dbReference type="InterPro" id="IPR004155">
    <property type="entry name" value="PBS_lyase_HEAT"/>
</dbReference>
<evidence type="ECO:0000256" key="5">
    <source>
        <dbReference type="SAM" id="MobiDB-lite"/>
    </source>
</evidence>
<dbReference type="InterPro" id="IPR016024">
    <property type="entry name" value="ARM-type_fold"/>
</dbReference>
<dbReference type="GO" id="GO:0009055">
    <property type="term" value="F:electron transfer activity"/>
    <property type="evidence" value="ECO:0007669"/>
    <property type="project" value="InterPro"/>
</dbReference>
<name>A0AAU7C8S3_9BACT</name>
<dbReference type="Gene3D" id="1.10.760.10">
    <property type="entry name" value="Cytochrome c-like domain"/>
    <property type="match status" value="1"/>
</dbReference>
<dbReference type="Gene3D" id="1.25.10.10">
    <property type="entry name" value="Leucine-rich Repeat Variant"/>
    <property type="match status" value="1"/>
</dbReference>
<dbReference type="InterPro" id="IPR036909">
    <property type="entry name" value="Cyt_c-like_dom_sf"/>
</dbReference>
<organism evidence="7">
    <name type="scientific">Singulisphaera sp. Ch08</name>
    <dbReference type="NCBI Taxonomy" id="3120278"/>
    <lineage>
        <taxon>Bacteria</taxon>
        <taxon>Pseudomonadati</taxon>
        <taxon>Planctomycetota</taxon>
        <taxon>Planctomycetia</taxon>
        <taxon>Isosphaerales</taxon>
        <taxon>Isosphaeraceae</taxon>
        <taxon>Singulisphaera</taxon>
    </lineage>
</organism>
<evidence type="ECO:0000256" key="4">
    <source>
        <dbReference type="PROSITE-ProRule" id="PRU00433"/>
    </source>
</evidence>
<dbReference type="SUPFAM" id="SSF48371">
    <property type="entry name" value="ARM repeat"/>
    <property type="match status" value="1"/>
</dbReference>
<dbReference type="GO" id="GO:0046872">
    <property type="term" value="F:metal ion binding"/>
    <property type="evidence" value="ECO:0007669"/>
    <property type="project" value="UniProtKB-KW"/>
</dbReference>
<protein>
    <submittedName>
        <fullName evidence="7">C-type cytochrome</fullName>
    </submittedName>
</protein>
<dbReference type="Gene3D" id="2.120.10.30">
    <property type="entry name" value="TolB, C-terminal domain"/>
    <property type="match status" value="1"/>
</dbReference>
<dbReference type="InterPro" id="IPR009056">
    <property type="entry name" value="Cyt_c-like_dom"/>
</dbReference>
<dbReference type="SUPFAM" id="SSF63829">
    <property type="entry name" value="Calcium-dependent phosphotriesterase"/>
    <property type="match status" value="1"/>
</dbReference>
<sequence length="699" mass="75547">MGLDGWIYIAVGDYGFHGAKGKDGTTLSQRGGGILRVRPDGTELEVFAIGLRNPFAIAIDPDMNLFTRDNTNDGAGWDVRVSHLIQTADYGYTQRFTNYPDEIMPPLGAFGQGGGTGALSLQDDRWPEAYRSVLLTGDWGRSEVYRHDLRPAGASFLATQGVFLSIPRPTGMDLGSDGRLYVASWRGGEASVHVGPQVGFLACVTPPGWTATERLDPRTAVLSELMDGMCGPNAASRFDSQREILRRGRTIETTRVLAELASDPSRPVPGRVAALFALKQLDGNGAHGVLQKLAEDAAVREFALLALADRRTELEGVEPSLFIAALADPSARVRARALIALGRLGDASAAASLVPLTSRPEDSPMPTARPVNSQPDPDRVLPHLAMRALVALHAVDACLDAIDGPHREGALRALRSMHDPRAVEGLVKKLGAARSPEVRRELLATLVRLYHREADYEGSWWGIRPDATGPYFDPRKWEASGRIASVLKAAILDDDAETATFLRKELARQRVRLTGLPTDLATGPSKAEEEIRVLIAKADPKNKDQIGNMSYEAAARRALQAKGDAERGRGLFAAQSCRACHTDADGQTPKGPHLVDIGKRYSPAELVESILKSSAKIAQGYEAYGFAMADGRVFTGFVVSEGASVVQVRESSGALRELKRSDIEERRRQELSAMPEGIADTLTPEQLADLVSYLQSLTP</sequence>
<evidence type="ECO:0000313" key="7">
    <source>
        <dbReference type="EMBL" id="XBH01518.1"/>
    </source>
</evidence>
<proteinExistence type="predicted"/>
<reference evidence="7" key="1">
    <citation type="submission" date="2024-05" db="EMBL/GenBank/DDBJ databases">
        <title>Planctomycetes of the genus Singulisphaera possess chitinolytic capabilities.</title>
        <authorList>
            <person name="Ivanova A."/>
        </authorList>
    </citation>
    <scope>NUCLEOTIDE SEQUENCE</scope>
    <source>
        <strain evidence="7">Ch08T</strain>
    </source>
</reference>
<keyword evidence="3 4" id="KW-0408">Iron</keyword>
<accession>A0AAU7C8S3</accession>
<dbReference type="PANTHER" id="PTHR33546">
    <property type="entry name" value="LARGE, MULTIFUNCTIONAL SECRETED PROTEIN-RELATED"/>
    <property type="match status" value="1"/>
</dbReference>
<dbReference type="Pfam" id="PF00034">
    <property type="entry name" value="Cytochrom_C"/>
    <property type="match status" value="1"/>
</dbReference>
<dbReference type="RefSeq" id="WP_406694257.1">
    <property type="nucleotide sequence ID" value="NZ_CP155447.1"/>
</dbReference>
<dbReference type="SUPFAM" id="SSF46626">
    <property type="entry name" value="Cytochrome c"/>
    <property type="match status" value="1"/>
</dbReference>
<dbReference type="InterPro" id="IPR055557">
    <property type="entry name" value="DUF7133"/>
</dbReference>
<feature type="domain" description="Cytochrome c" evidence="6">
    <location>
        <begin position="563"/>
        <end position="698"/>
    </location>
</feature>